<evidence type="ECO:0000256" key="2">
    <source>
        <dbReference type="ARBA" id="ARBA00010371"/>
    </source>
</evidence>
<comment type="catalytic activity">
    <reaction evidence="12">
        <text>a 2,3-saturated acyl-[ACP] + NADP(+) = a (2E)-enoyl-[ACP] + NADPH + H(+)</text>
        <dbReference type="Rhea" id="RHEA:22564"/>
        <dbReference type="Rhea" id="RHEA-COMP:9925"/>
        <dbReference type="Rhea" id="RHEA-COMP:9926"/>
        <dbReference type="ChEBI" id="CHEBI:15378"/>
        <dbReference type="ChEBI" id="CHEBI:57783"/>
        <dbReference type="ChEBI" id="CHEBI:58349"/>
        <dbReference type="ChEBI" id="CHEBI:78784"/>
        <dbReference type="ChEBI" id="CHEBI:78785"/>
        <dbReference type="EC" id="1.3.1.104"/>
    </reaction>
</comment>
<evidence type="ECO:0000256" key="7">
    <source>
        <dbReference type="ARBA" id="ARBA00023002"/>
    </source>
</evidence>
<keyword evidence="3" id="KW-0444">Lipid biosynthesis</keyword>
<dbReference type="SUPFAM" id="SSF50129">
    <property type="entry name" value="GroES-like"/>
    <property type="match status" value="1"/>
</dbReference>
<dbReference type="Gene3D" id="3.40.50.720">
    <property type="entry name" value="NAD(P)-binding Rossmann-like Domain"/>
    <property type="match status" value="1"/>
</dbReference>
<dbReference type="GO" id="GO:0005739">
    <property type="term" value="C:mitochondrion"/>
    <property type="evidence" value="ECO:0007669"/>
    <property type="project" value="UniProtKB-SubCell"/>
</dbReference>
<sequence>MNPCFRKARFIQAKRVHQLSQRLSTIRYEEYGHPFQVLKKEEDEKETHITENQIAIKMLAAPIHVADLSQIQGNYAIRPPLPAIAGNEGVALVTAVGSNVQHLKVNDHVVTCKPGFGTWRLKAVADAKDVVKVSKKIELGDAATLSVNPATAYILLKEFQDLKEGDVVIQNAANSAVGMAVIQLAALRGIKTINIVRDDADYDLTNEHLKCLGGTIVATADYLGSATFKRLIADLPAPKLALNAVGGRSSLELGRVLGRKGVHVTYGGMSRQCVMIGTGSLIFHDISLRGFWMSEWYKNTPHEKRVALLQELAGLVEQGKLRNYIQTYKFTDFEDALAAAVNRTTKRKVVMLMD</sequence>
<dbReference type="InterPro" id="IPR051034">
    <property type="entry name" value="Mito_Enoyl-ACP_Reductase"/>
</dbReference>
<dbReference type="STRING" id="65357.A0A024GLA8"/>
<evidence type="ECO:0000256" key="12">
    <source>
        <dbReference type="ARBA" id="ARBA00048843"/>
    </source>
</evidence>
<evidence type="ECO:0000256" key="6">
    <source>
        <dbReference type="ARBA" id="ARBA00022946"/>
    </source>
</evidence>
<dbReference type="InterPro" id="IPR013154">
    <property type="entry name" value="ADH-like_N"/>
</dbReference>
<dbReference type="InParanoid" id="A0A024GLA8"/>
<dbReference type="CDD" id="cd08290">
    <property type="entry name" value="ETR"/>
    <property type="match status" value="1"/>
</dbReference>
<reference evidence="14 15" key="1">
    <citation type="submission" date="2012-05" db="EMBL/GenBank/DDBJ databases">
        <title>Recombination and specialization in a pathogen metapopulation.</title>
        <authorList>
            <person name="Gardiner A."/>
            <person name="Kemen E."/>
            <person name="Schultz-Larsen T."/>
            <person name="MacLean D."/>
            <person name="Van Oosterhout C."/>
            <person name="Jones J.D.G."/>
        </authorList>
    </citation>
    <scope>NUCLEOTIDE SEQUENCE [LARGE SCALE GENOMIC DNA]</scope>
    <source>
        <strain evidence="14 15">Ac Nc2</strain>
    </source>
</reference>
<comment type="caution">
    <text evidence="14">The sequence shown here is derived from an EMBL/GenBank/DDBJ whole genome shotgun (WGS) entry which is preliminary data.</text>
</comment>
<dbReference type="PANTHER" id="PTHR43981:SF2">
    <property type="entry name" value="ENOYL-[ACYL-CARRIER-PROTEIN] REDUCTASE, MITOCHONDRIAL"/>
    <property type="match status" value="1"/>
</dbReference>
<evidence type="ECO:0000259" key="13">
    <source>
        <dbReference type="SMART" id="SM00829"/>
    </source>
</evidence>
<dbReference type="SUPFAM" id="SSF51735">
    <property type="entry name" value="NAD(P)-binding Rossmann-fold domains"/>
    <property type="match status" value="1"/>
</dbReference>
<dbReference type="GO" id="GO:0006633">
    <property type="term" value="P:fatty acid biosynthetic process"/>
    <property type="evidence" value="ECO:0007669"/>
    <property type="project" value="UniProtKB-KW"/>
</dbReference>
<keyword evidence="9" id="KW-0496">Mitochondrion</keyword>
<evidence type="ECO:0000256" key="9">
    <source>
        <dbReference type="ARBA" id="ARBA00023128"/>
    </source>
</evidence>
<evidence type="ECO:0000256" key="1">
    <source>
        <dbReference type="ARBA" id="ARBA00004173"/>
    </source>
</evidence>
<protein>
    <recommendedName>
        <fullName evidence="11">enoyl-[acyl-carrier-protein] reductase</fullName>
        <ecNumber evidence="11">1.3.1.104</ecNumber>
    </recommendedName>
</protein>
<gene>
    <name evidence="14" type="ORF">BN9_083120</name>
</gene>
<keyword evidence="7" id="KW-0560">Oxidoreductase</keyword>
<keyword evidence="5" id="KW-0521">NADP</keyword>
<keyword evidence="15" id="KW-1185">Reference proteome</keyword>
<organism evidence="14 15">
    <name type="scientific">Albugo candida</name>
    <dbReference type="NCBI Taxonomy" id="65357"/>
    <lineage>
        <taxon>Eukaryota</taxon>
        <taxon>Sar</taxon>
        <taxon>Stramenopiles</taxon>
        <taxon>Oomycota</taxon>
        <taxon>Peronosporomycetes</taxon>
        <taxon>Albuginales</taxon>
        <taxon>Albuginaceae</taxon>
        <taxon>Albugo</taxon>
    </lineage>
</organism>
<keyword evidence="4" id="KW-0276">Fatty acid metabolism</keyword>
<feature type="domain" description="Enoyl reductase (ER)" evidence="13">
    <location>
        <begin position="32"/>
        <end position="351"/>
    </location>
</feature>
<dbReference type="PANTHER" id="PTHR43981">
    <property type="entry name" value="ENOYL-[ACYL-CARRIER-PROTEIN] REDUCTASE, MITOCHONDRIAL"/>
    <property type="match status" value="1"/>
</dbReference>
<dbReference type="InterPro" id="IPR011032">
    <property type="entry name" value="GroES-like_sf"/>
</dbReference>
<evidence type="ECO:0000256" key="3">
    <source>
        <dbReference type="ARBA" id="ARBA00022516"/>
    </source>
</evidence>
<evidence type="ECO:0000313" key="14">
    <source>
        <dbReference type="EMBL" id="CCI47305.1"/>
    </source>
</evidence>
<dbReference type="InterPro" id="IPR020843">
    <property type="entry name" value="ER"/>
</dbReference>
<dbReference type="EMBL" id="CAIX01000164">
    <property type="protein sequence ID" value="CCI47305.1"/>
    <property type="molecule type" value="Genomic_DNA"/>
</dbReference>
<keyword evidence="6" id="KW-0809">Transit peptide</keyword>
<keyword evidence="8" id="KW-0443">Lipid metabolism</keyword>
<comment type="similarity">
    <text evidence="2">Belongs to the zinc-containing alcohol dehydrogenase family. Quinone oxidoreductase subfamily.</text>
</comment>
<dbReference type="SMART" id="SM00829">
    <property type="entry name" value="PKS_ER"/>
    <property type="match status" value="1"/>
</dbReference>
<accession>A0A024GLA8</accession>
<dbReference type="AlphaFoldDB" id="A0A024GLA8"/>
<evidence type="ECO:0000256" key="4">
    <source>
        <dbReference type="ARBA" id="ARBA00022832"/>
    </source>
</evidence>
<evidence type="ECO:0000313" key="15">
    <source>
        <dbReference type="Proteomes" id="UP000053237"/>
    </source>
</evidence>
<comment type="subcellular location">
    <subcellularLocation>
        <location evidence="1">Mitochondrion</location>
    </subcellularLocation>
</comment>
<dbReference type="OrthoDB" id="7482721at2759"/>
<evidence type="ECO:0000256" key="10">
    <source>
        <dbReference type="ARBA" id="ARBA00023160"/>
    </source>
</evidence>
<dbReference type="Pfam" id="PF13602">
    <property type="entry name" value="ADH_zinc_N_2"/>
    <property type="match status" value="1"/>
</dbReference>
<dbReference type="Pfam" id="PF08240">
    <property type="entry name" value="ADH_N"/>
    <property type="match status" value="1"/>
</dbReference>
<dbReference type="GO" id="GO:0141148">
    <property type="term" value="F:enoyl-[acyl-carrier-protein] reductase (NADPH) activity"/>
    <property type="evidence" value="ECO:0007669"/>
    <property type="project" value="UniProtKB-EC"/>
</dbReference>
<dbReference type="FunFam" id="3.40.50.720:FF:000112">
    <property type="entry name" value="Enoyl-[acyl-carrier-protein] reductase 1, mitochondrial"/>
    <property type="match status" value="1"/>
</dbReference>
<keyword evidence="10" id="KW-0275">Fatty acid biosynthesis</keyword>
<evidence type="ECO:0000256" key="11">
    <source>
        <dbReference type="ARBA" id="ARBA00038963"/>
    </source>
</evidence>
<dbReference type="EC" id="1.3.1.104" evidence="11"/>
<proteinExistence type="inferred from homology"/>
<name>A0A024GLA8_9STRA</name>
<dbReference type="Proteomes" id="UP000053237">
    <property type="component" value="Unassembled WGS sequence"/>
</dbReference>
<evidence type="ECO:0000256" key="8">
    <source>
        <dbReference type="ARBA" id="ARBA00023098"/>
    </source>
</evidence>
<evidence type="ECO:0000256" key="5">
    <source>
        <dbReference type="ARBA" id="ARBA00022857"/>
    </source>
</evidence>
<dbReference type="Gene3D" id="3.90.180.10">
    <property type="entry name" value="Medium-chain alcohol dehydrogenases, catalytic domain"/>
    <property type="match status" value="1"/>
</dbReference>
<dbReference type="InterPro" id="IPR036291">
    <property type="entry name" value="NAD(P)-bd_dom_sf"/>
</dbReference>